<dbReference type="Gene3D" id="1.20.120.530">
    <property type="entry name" value="GntR ligand-binding domain-like"/>
    <property type="match status" value="1"/>
</dbReference>
<feature type="domain" description="HTH gntR-type" evidence="4">
    <location>
        <begin position="3"/>
        <end position="70"/>
    </location>
</feature>
<evidence type="ECO:0000256" key="2">
    <source>
        <dbReference type="ARBA" id="ARBA00023125"/>
    </source>
</evidence>
<dbReference type="CDD" id="cd07377">
    <property type="entry name" value="WHTH_GntR"/>
    <property type="match status" value="1"/>
</dbReference>
<evidence type="ECO:0000256" key="3">
    <source>
        <dbReference type="ARBA" id="ARBA00023163"/>
    </source>
</evidence>
<dbReference type="GO" id="GO:0003700">
    <property type="term" value="F:DNA-binding transcription factor activity"/>
    <property type="evidence" value="ECO:0007669"/>
    <property type="project" value="InterPro"/>
</dbReference>
<dbReference type="Pfam" id="PF00392">
    <property type="entry name" value="GntR"/>
    <property type="match status" value="1"/>
</dbReference>
<dbReference type="Pfam" id="PF07729">
    <property type="entry name" value="FCD"/>
    <property type="match status" value="1"/>
</dbReference>
<organism evidence="5 6">
    <name type="scientific">Desulfoferula mesophila</name>
    <dbReference type="NCBI Taxonomy" id="3058419"/>
    <lineage>
        <taxon>Bacteria</taxon>
        <taxon>Pseudomonadati</taxon>
        <taxon>Thermodesulfobacteriota</taxon>
        <taxon>Desulfarculia</taxon>
        <taxon>Desulfarculales</taxon>
        <taxon>Desulfarculaceae</taxon>
        <taxon>Desulfoferula</taxon>
    </lineage>
</organism>
<dbReference type="InterPro" id="IPR036390">
    <property type="entry name" value="WH_DNA-bd_sf"/>
</dbReference>
<dbReference type="InterPro" id="IPR000524">
    <property type="entry name" value="Tscrpt_reg_HTH_GntR"/>
</dbReference>
<dbReference type="GO" id="GO:0003677">
    <property type="term" value="F:DNA binding"/>
    <property type="evidence" value="ECO:0007669"/>
    <property type="project" value="UniProtKB-KW"/>
</dbReference>
<keyword evidence="2" id="KW-0238">DNA-binding</keyword>
<dbReference type="PRINTS" id="PR00035">
    <property type="entry name" value="HTHGNTR"/>
</dbReference>
<dbReference type="InterPro" id="IPR036388">
    <property type="entry name" value="WH-like_DNA-bd_sf"/>
</dbReference>
<dbReference type="InterPro" id="IPR011711">
    <property type="entry name" value="GntR_C"/>
</dbReference>
<evidence type="ECO:0000313" key="5">
    <source>
        <dbReference type="EMBL" id="BEQ13750.1"/>
    </source>
</evidence>
<dbReference type="SUPFAM" id="SSF46785">
    <property type="entry name" value="Winged helix' DNA-binding domain"/>
    <property type="match status" value="1"/>
</dbReference>
<proteinExistence type="predicted"/>
<dbReference type="EMBL" id="AP028679">
    <property type="protein sequence ID" value="BEQ13750.1"/>
    <property type="molecule type" value="Genomic_DNA"/>
</dbReference>
<dbReference type="RefSeq" id="WP_338605497.1">
    <property type="nucleotide sequence ID" value="NZ_AP028679.1"/>
</dbReference>
<dbReference type="SMART" id="SM00895">
    <property type="entry name" value="FCD"/>
    <property type="match status" value="1"/>
</dbReference>
<gene>
    <name evidence="5" type="ORF">FAK_08160</name>
</gene>
<keyword evidence="1" id="KW-0805">Transcription regulation</keyword>
<name>A0AAU9EPB7_9BACT</name>
<dbReference type="PANTHER" id="PTHR43537">
    <property type="entry name" value="TRANSCRIPTIONAL REGULATOR, GNTR FAMILY"/>
    <property type="match status" value="1"/>
</dbReference>
<reference evidence="6" key="1">
    <citation type="journal article" date="2023" name="Arch. Microbiol.">
        <title>Desulfoferula mesophilus gen. nov. sp. nov., a mesophilic sulfate-reducing bacterium isolated from a brackish lake sediment.</title>
        <authorList>
            <person name="Watanabe T."/>
            <person name="Yabe T."/>
            <person name="Tsuji J.M."/>
            <person name="Fukui M."/>
        </authorList>
    </citation>
    <scope>NUCLEOTIDE SEQUENCE [LARGE SCALE GENOMIC DNA]</scope>
    <source>
        <strain evidence="6">12FAK</strain>
    </source>
</reference>
<dbReference type="Gene3D" id="1.10.10.10">
    <property type="entry name" value="Winged helix-like DNA-binding domain superfamily/Winged helix DNA-binding domain"/>
    <property type="match status" value="1"/>
</dbReference>
<evidence type="ECO:0000259" key="4">
    <source>
        <dbReference type="PROSITE" id="PS50949"/>
    </source>
</evidence>
<dbReference type="InterPro" id="IPR008920">
    <property type="entry name" value="TF_FadR/GntR_C"/>
</dbReference>
<dbReference type="SUPFAM" id="SSF48008">
    <property type="entry name" value="GntR ligand-binding domain-like"/>
    <property type="match status" value="1"/>
</dbReference>
<keyword evidence="6" id="KW-1185">Reference proteome</keyword>
<evidence type="ECO:0000256" key="1">
    <source>
        <dbReference type="ARBA" id="ARBA00023015"/>
    </source>
</evidence>
<dbReference type="PROSITE" id="PS50949">
    <property type="entry name" value="HTH_GNTR"/>
    <property type="match status" value="1"/>
</dbReference>
<accession>A0AAU9EPB7</accession>
<dbReference type="AlphaFoldDB" id="A0AAU9EPB7"/>
<protein>
    <submittedName>
        <fullName evidence="5">GntR family transcriptional regulator</fullName>
    </submittedName>
</protein>
<dbReference type="Proteomes" id="UP001366166">
    <property type="component" value="Chromosome"/>
</dbReference>
<evidence type="ECO:0000313" key="6">
    <source>
        <dbReference type="Proteomes" id="UP001366166"/>
    </source>
</evidence>
<dbReference type="PANTHER" id="PTHR43537:SF24">
    <property type="entry name" value="GLUCONATE OPERON TRANSCRIPTIONAL REPRESSOR"/>
    <property type="match status" value="1"/>
</dbReference>
<keyword evidence="3" id="KW-0804">Transcription</keyword>
<dbReference type="SMART" id="SM00345">
    <property type="entry name" value="HTH_GNTR"/>
    <property type="match status" value="1"/>
</dbReference>
<dbReference type="KEGG" id="dmp:FAK_08160"/>
<sequence length="219" mass="25592">MPESVRERIYEAIRDTITYGELLPGERLTEKELSEKFKASRSTIRESLRQLESEGLLTFEPHKGFRVSKLSTRQVEEIYDLRWLLESYATRLLAEKATPAQVAQLEKLQEGCRKAAAKGDLKDWLKYNNAFHLFFYDNCGNQNLKLLLDTLKRRIYRYHYIIIQIPGHFPKYLDQHQKIIEACQSRDGRAAEKHMKAHLGGIKNILLDQFQKFPGMHPG</sequence>